<evidence type="ECO:0000313" key="1">
    <source>
        <dbReference type="EMBL" id="MBA5776142.1"/>
    </source>
</evidence>
<reference evidence="1 2" key="1">
    <citation type="submission" date="2020-07" db="EMBL/GenBank/DDBJ databases">
        <title>Stappia sp., F7233, whole genome shotgun sequencing project.</title>
        <authorList>
            <person name="Jiang S."/>
            <person name="Liu Z.W."/>
            <person name="Du Z.J."/>
        </authorList>
    </citation>
    <scope>NUCLEOTIDE SEQUENCE [LARGE SCALE GENOMIC DNA]</scope>
    <source>
        <strain evidence="1 2">F7233</strain>
    </source>
</reference>
<keyword evidence="1" id="KW-0808">Transferase</keyword>
<dbReference type="AlphaFoldDB" id="A0A839AB17"/>
<name>A0A839AB17_9HYPH</name>
<protein>
    <submittedName>
        <fullName evidence="1">GNAT family N-acetyltransferase</fullName>
    </submittedName>
</protein>
<accession>A0A839AB17</accession>
<comment type="caution">
    <text evidence="1">The sequence shown here is derived from an EMBL/GenBank/DDBJ whole genome shotgun (WGS) entry which is preliminary data.</text>
</comment>
<gene>
    <name evidence="1" type="ORF">H2509_03285</name>
</gene>
<dbReference type="RefSeq" id="WP_182162273.1">
    <property type="nucleotide sequence ID" value="NZ_JACFXV010000037.1"/>
</dbReference>
<dbReference type="Proteomes" id="UP000541109">
    <property type="component" value="Unassembled WGS sequence"/>
</dbReference>
<sequence length="346" mass="38257">MFSNVFRKGKPLDPEDFESYVEQVFLRGPYYSEAEGSLVYEMASGRIGAALLILPMQVTANGRVLTGRLLTAFMKDPCLPSAGSARISLRLRAKLQDFCFSDTAAPVSASLTAAGGGEILPVQTLQWRRIFRPVGFLTANPRKHFSRTAAVPLKLAAPLIDRLARLAVSSLAIRKHGTTTTEPMDIDRFRDQAVAMIERFSVRPTWSKDEFDWLVGLADRNPRIGKRHCRAVVDGSGATIGACLYFVGREKVAHVFNLVSLPGRESDVVAALFEHFDSCGCVAAHGMAQPFLMTALGTQRYVSFRHRGHFCLLTKHADVIDAVRRHDIYIGGLASEAWSRLLTDFR</sequence>
<dbReference type="GO" id="GO:0016740">
    <property type="term" value="F:transferase activity"/>
    <property type="evidence" value="ECO:0007669"/>
    <property type="project" value="UniProtKB-KW"/>
</dbReference>
<organism evidence="1 2">
    <name type="scientific">Stappia albiluteola</name>
    <dbReference type="NCBI Taxonomy" id="2758565"/>
    <lineage>
        <taxon>Bacteria</taxon>
        <taxon>Pseudomonadati</taxon>
        <taxon>Pseudomonadota</taxon>
        <taxon>Alphaproteobacteria</taxon>
        <taxon>Hyphomicrobiales</taxon>
        <taxon>Stappiaceae</taxon>
        <taxon>Stappia</taxon>
    </lineage>
</organism>
<dbReference type="EMBL" id="JACFXV010000037">
    <property type="protein sequence ID" value="MBA5776142.1"/>
    <property type="molecule type" value="Genomic_DNA"/>
</dbReference>
<evidence type="ECO:0000313" key="2">
    <source>
        <dbReference type="Proteomes" id="UP000541109"/>
    </source>
</evidence>
<keyword evidence="2" id="KW-1185">Reference proteome</keyword>
<proteinExistence type="predicted"/>